<dbReference type="InterPro" id="IPR036179">
    <property type="entry name" value="Ig-like_dom_sf"/>
</dbReference>
<dbReference type="EMBL" id="CP017479">
    <property type="protein sequence ID" value="AOW09161.1"/>
    <property type="molecule type" value="Genomic_DNA"/>
</dbReference>
<evidence type="ECO:0000259" key="1">
    <source>
        <dbReference type="PROSITE" id="PS50835"/>
    </source>
</evidence>
<protein>
    <recommendedName>
        <fullName evidence="1">Ig-like domain-containing protein</fullName>
    </recommendedName>
</protein>
<dbReference type="Gene3D" id="2.60.40.1080">
    <property type="match status" value="1"/>
</dbReference>
<dbReference type="InterPro" id="IPR055354">
    <property type="entry name" value="DUF7507"/>
</dbReference>
<dbReference type="SUPFAM" id="SSF48726">
    <property type="entry name" value="Immunoglobulin"/>
    <property type="match status" value="2"/>
</dbReference>
<name>A0AAC9N537_9FLAO</name>
<reference evidence="2 3" key="1">
    <citation type="submission" date="2016-10" db="EMBL/GenBank/DDBJ databases">
        <title>Flavobacterium gilvum sp. nov., isolated from stream water.</title>
        <authorList>
            <person name="Shin S.-K."/>
            <person name="Cho Y.-J."/>
            <person name="Yi H."/>
        </authorList>
    </citation>
    <scope>NUCLEOTIDE SEQUENCE [LARGE SCALE GENOMIC DNA]</scope>
    <source>
        <strain evidence="2 3">EM1308</strain>
    </source>
</reference>
<dbReference type="SUPFAM" id="SSF49478">
    <property type="entry name" value="Cna protein B-type domain"/>
    <property type="match status" value="1"/>
</dbReference>
<keyword evidence="3" id="KW-1185">Reference proteome</keyword>
<organism evidence="2 3">
    <name type="scientific">Flavobacterium gilvum</name>
    <dbReference type="NCBI Taxonomy" id="1492737"/>
    <lineage>
        <taxon>Bacteria</taxon>
        <taxon>Pseudomonadati</taxon>
        <taxon>Bacteroidota</taxon>
        <taxon>Flavobacteriia</taxon>
        <taxon>Flavobacteriales</taxon>
        <taxon>Flavobacteriaceae</taxon>
        <taxon>Flavobacterium</taxon>
    </lineage>
</organism>
<dbReference type="Proteomes" id="UP000175968">
    <property type="component" value="Chromosome"/>
</dbReference>
<dbReference type="Gene3D" id="2.60.40.10">
    <property type="entry name" value="Immunoglobulins"/>
    <property type="match status" value="2"/>
</dbReference>
<dbReference type="InterPro" id="IPR013783">
    <property type="entry name" value="Ig-like_fold"/>
</dbReference>
<dbReference type="NCBIfam" id="TIGR01451">
    <property type="entry name" value="B_ant_repeat"/>
    <property type="match status" value="1"/>
</dbReference>
<dbReference type="RefSeq" id="WP_070261800.1">
    <property type="nucleotide sequence ID" value="NZ_CP017479.1"/>
</dbReference>
<dbReference type="PROSITE" id="PS50835">
    <property type="entry name" value="IG_LIKE"/>
    <property type="match status" value="1"/>
</dbReference>
<dbReference type="Pfam" id="PF24346">
    <property type="entry name" value="DUF7507"/>
    <property type="match status" value="1"/>
</dbReference>
<feature type="domain" description="Ig-like" evidence="1">
    <location>
        <begin position="950"/>
        <end position="1056"/>
    </location>
</feature>
<gene>
    <name evidence="2" type="ORF">EM308_06380</name>
</gene>
<dbReference type="Pfam" id="PF13585">
    <property type="entry name" value="CHU_C"/>
    <property type="match status" value="1"/>
</dbReference>
<accession>A0AAC9N537</accession>
<dbReference type="InterPro" id="IPR047589">
    <property type="entry name" value="DUF11_rpt"/>
</dbReference>
<sequence length="3510" mass="358417">MNIKFVMTKNIALITLFLILSLTKVTGQTRGLIFDPIPGGGKNILDPNGDGYVSFSPSGFVSNDETESEIPYASLVFPADEGSSDLGSGPNCGFTDFVQQTVGVQDAAQNYLVPVTNEWLFRMRLGKTSSNSKSYSILIDTDGKFGQTGPNADPDWCVGNPGFEIEIVLATNFGVYVYNVNNNMATANLLKEYLGHTNYQKSIALTNECGDPDYFYDFFVDFDDITPLFPSLTKTSPIRMVLVDNMSANASSIVKTSSRSDLGGSSCTKDMDSCMGDIIDNYTPCAPGQVCQDRTSCPAINGPIVNGATSVSVTTNEAIGTIIKVYNGSTLIGTSAATTTSPQTLSITVTAVSTGNSIGATAQAPGKGVSIDNCSSRTVANCSGQTSSSSVTITSISGGKGFDIANNFPLGTIITWYNSDLTLANIVSGNGGNIPNPVTTTASNQTVSFQCKTGQCFPSGTYYFTFKEPGKCTSDYLLSCLYATGTSSIPSFTTSTIATTTSSVSGTGVNGAIVYLYADGIQVGSASVSSGVWTVPVSGLLACQSITVKQIESGKCISASPTAIKVSDGVSSKPSILQDACMSTSLTSIKVTASESSTATVKLYSFTSSSTYDPIAGTSSYAPGVWIFTPTSSFSAGTIVATVTDATKCKTESTYSDPIVLTTAPSINTSTTVTGPVYENSTTVSGTGVNGEWIQLYVDGSIPYKNVAGTLTPIGRVQVSGNVWSVTVDKNSIYLDAVLKVTTSTASTGGCESPLSTSSVTVQCTPPTLQTYAGGSHSYCNGQAGFVTLDSSESGVIYQLVNGAGTAVGPSAVGTGGIINLFTNALTTNLTNVFVKAYKLLNTTCSITSTVPINFDNQSPSPGITLTNSNVSVLKGDTTAAFAYTSPVNSPTNYSIAFSIAAKSQGFSDVSSATLSSSPINVLVPAGAAVGTYNAVLVITGGGACSSTYPISIIVYTSGSAPIIDMHPLDKTICPTVATSFSVSATSSTAVSYQWQVSIDNGFSWSNLSNVAPYSNATNQILSISNAVSTAYNGYKYRCIATNTYGSTASNQATLTVLSNPNITSQPSDLSVCTGNGASFSISQSGGTSIKWQVDNVDITDGGVYSGATTGTLSISNVTGLNGKKYNAVVSNNCSNVNSNQALLSVNTLPTASITGTTTVCKNGTAPNITFTGAGGTAPYIFTYNINGGSNFTVTTTSGNSILVSAPTSAVGTFVYNLVSVKDASSTTCSQNQSGTATISVTTPANAGTIAGVQNICALGTTAFTSDGDTGGTWTSSDTAIATVNASTGAVLGIASGTATITYMVTGTGGCANATASRTVTVTALPAVPTIVSVAPTCVSDGTSAISNYSASTTYTFTPATAGITINTSTGLISGMTVGTSYTVKSTSGGCTSSFSAPFGNAAMLATPAVPTIASVAPTCVSDGTSTISNYSASTTYAFTPATTGITINASTGLISGMTVGTSYTVKSTSGGCTSSASAAFSNTTILPTPAQPTVLTVAATCLSAGSMSITNYNSANVYTFSPSGPTVDATGVITGGTVGSTYSVTAKNGSNCSSVASMDFTIINTTILPTPVQPTVLTVAATCLSAGSMSITNYNSANVYTFSPSGPTVDATGVITGGTVGSTYSVTAKNGSNCSSVASMDFTIINTTILPTPAQPTVLTVAATCLSAGSMSITNYNSANVYTFSPSGPTVDATGVITGGTVGSTYSVTAKNGSNCSSVASMDFTIINTTILPTPVQPTVLTVAATCLSAGSMSITNYNSANVYTFSPSGPTVDATGVITGGTVGSTYSVTAKNGSNCSSVASMDFTIINTTILPTPAQPTVLTVAATCLSAGSMSITNYNSANVYTFSPSGPTVDATGVITGGTVGSTYSVTAKNGSNCSSVASMDFTIINTTILPTPAQPTVLTVAATCLSAGSMSITNYNSANVYTFSPSGPTVDATGVITGGTVGSTYSVTAKNGSNCSSVASMDFTIINTTILPTPVQPTVLTVAATCLSAGSMSITNYNSANVYTFSPSGPTVDATGVITGGTVGSTYSVTAKNGSNCSSVASMDFTIINTTILPTPVQPTVLTVAATCLSAGSMSITNYNSANVYTFSPSGPTVDATGVITGGTVGSTYSVTAKNGSNCSSVASMDFTIINTTILPTPAQPTVLTVAATCLSAGSMSITNYNSANVYTFSPSGPTVDATGVITGGTVGSTYSVTAKNGSNCSSVASMDFTIINTTILPTPAQPTVLTVAATCLSAGSMSITNYNSANVYTFSPSGPTVDATGVITGGTVGSTYSVTAKNGSNCSSVASMDFTIINTTILPTPAQPTVLTVAATCLSAGSMSITNYNSANVYTFSPSGPTVEATGVITGGTVGSTYSVTAKNGSNCSSVASMDFTIINTTILPTPVQPTVLTVAATCLSAGSMSITNYNSANVYTFSPSGPTVDATGVITGGTVGSTYSVTAKNGSNCSSVASMDFTIINTTILPTPAQPTVLTVAATCLSAGSMSITNYNSANVYTFSPSGPTVEATGVITGGTVGSTYSVTAKNGSNCSSVASMDFTIINTTILPTPVQPTVLTVAATCLSAGSMSITNYNSANVYTFSPSGPTVDATGVITGGTVGSTYSVTAKNGSNCSSVASMDFTIINTTILPTPVQPTVLTVAATCLSAGSMSITNYNSANVYTFSPSGPTVGAGGSITGMAIGTSYTMISRNGSCTSSASATFSNADKLATPAVPTITSTTGTCSAVGTTTISNYSASNTYIFTPSGPTVGTGGVISGMAAGVSYIVIATNGGGCSSTASASFSNASVICAKDDALTVVAKNTAFIAGNVLAGNPNPDTLNGSDVAIGLVDLTVVTQATSKAQGSPVPSIDVKTGQVIVPENTPVGTYTLTYSICEKSNLANCDTATVKIEVTCNSSTSVSGVIMNEGTNVPLAHVPVTLKPINATKGPVLLSITNSDGFYSFSGMVAGDYVLQVQDANLNISQELYNTTPSFLIIEVEDCNYKKYDFGYDKTDQLIFGDFVWYDLNNNGKQDEWYDANNDGLVTKNIPDANGIVDYSKWEWIDFNGDGKYTGKENAGELNAAGFGNGTTNVPNIFITGPNNFSRGITMGVEGYWRARADNDAYGKYKIEFIKESNFEAASEAMSASGLVKVLPGVTTKQDNNNKTSSYLDCGVTSNNILFADFTAADNVHLDLDFGVSCKLYNDLIAKNDDIGVVSISKAMNGILNVLDNDIFNGLPLKISDVDLTFAPNSNFTMKSDGVLNASNSTPTGNYTLTYTICEKGNSNNCSSATVNLFIENPSIGLVKKANFNDENGDGYAQAGETITYSFEVLNKGNVPLTNVTISDPLPGVKMTGSPLTLAVGEKNTANFKGVYTIKQTDINAKSVSNQAIAYGTSSTGVVVQDKSDESDFDKENPTVVPVSGCVIEVYNAVTPDGSDKYDKLVIRGIECYPDNSIQIFNRWGVLVFEREHYNNNDVVFKGISEGRVTVEKSQELPVGTYFYILKYRDTESNAYEKSGYLYLNRK</sequence>
<evidence type="ECO:0000313" key="3">
    <source>
        <dbReference type="Proteomes" id="UP000175968"/>
    </source>
</evidence>
<proteinExistence type="predicted"/>
<evidence type="ECO:0000313" key="2">
    <source>
        <dbReference type="EMBL" id="AOW09161.1"/>
    </source>
</evidence>
<dbReference type="KEGG" id="fgl:EM308_06380"/>
<dbReference type="InterPro" id="IPR007110">
    <property type="entry name" value="Ig-like_dom"/>
</dbReference>